<dbReference type="Proteomes" id="UP001589758">
    <property type="component" value="Unassembled WGS sequence"/>
</dbReference>
<sequence length="173" mass="19783">MQGTITAFFEDKGYGFILDENEEVRFFHLRKVINPSAIKIDAEVTFRPITREQGPAAIDVRVEFKGEHIFIADEKIKITAIKHYSVYTKKVPLARDIENNTIVSIGLLMNRIKPQTAKASKDTLEELTYLEIELFHAPSILFTSHEIDIDEALSHLAFLPITFTDKRQHNPAD</sequence>
<dbReference type="PROSITE" id="PS51857">
    <property type="entry name" value="CSD_2"/>
    <property type="match status" value="1"/>
</dbReference>
<proteinExistence type="predicted"/>
<keyword evidence="3" id="KW-1185">Reference proteome</keyword>
<dbReference type="InterPro" id="IPR012340">
    <property type="entry name" value="NA-bd_OB-fold"/>
</dbReference>
<name>A0ABV6CAB2_9GAMM</name>
<evidence type="ECO:0000313" key="3">
    <source>
        <dbReference type="Proteomes" id="UP001589758"/>
    </source>
</evidence>
<dbReference type="Gene3D" id="2.40.50.140">
    <property type="entry name" value="Nucleic acid-binding proteins"/>
    <property type="match status" value="1"/>
</dbReference>
<dbReference type="RefSeq" id="WP_385877021.1">
    <property type="nucleotide sequence ID" value="NZ_JBHLXE010000084.1"/>
</dbReference>
<organism evidence="2 3">
    <name type="scientific">Thorsellia kenyensis</name>
    <dbReference type="NCBI Taxonomy" id="1549888"/>
    <lineage>
        <taxon>Bacteria</taxon>
        <taxon>Pseudomonadati</taxon>
        <taxon>Pseudomonadota</taxon>
        <taxon>Gammaproteobacteria</taxon>
        <taxon>Enterobacterales</taxon>
        <taxon>Thorselliaceae</taxon>
        <taxon>Thorsellia</taxon>
    </lineage>
</organism>
<feature type="domain" description="CSD" evidence="1">
    <location>
        <begin position="1"/>
        <end position="62"/>
    </location>
</feature>
<dbReference type="EMBL" id="JBHLXE010000084">
    <property type="protein sequence ID" value="MFC0179912.1"/>
    <property type="molecule type" value="Genomic_DNA"/>
</dbReference>
<gene>
    <name evidence="2" type="ORF">ACFFIT_07400</name>
</gene>
<reference evidence="2 3" key="1">
    <citation type="submission" date="2024-09" db="EMBL/GenBank/DDBJ databases">
        <authorList>
            <person name="Sun Q."/>
            <person name="Mori K."/>
        </authorList>
    </citation>
    <scope>NUCLEOTIDE SEQUENCE [LARGE SCALE GENOMIC DNA]</scope>
    <source>
        <strain evidence="2 3">CCM 8545</strain>
    </source>
</reference>
<accession>A0ABV6CAB2</accession>
<protein>
    <submittedName>
        <fullName evidence="2">Cold-shock protein</fullName>
    </submittedName>
</protein>
<evidence type="ECO:0000313" key="2">
    <source>
        <dbReference type="EMBL" id="MFC0179912.1"/>
    </source>
</evidence>
<comment type="caution">
    <text evidence="2">The sequence shown here is derived from an EMBL/GenBank/DDBJ whole genome shotgun (WGS) entry which is preliminary data.</text>
</comment>
<evidence type="ECO:0000259" key="1">
    <source>
        <dbReference type="PROSITE" id="PS51857"/>
    </source>
</evidence>
<dbReference type="Pfam" id="PF00313">
    <property type="entry name" value="CSD"/>
    <property type="match status" value="1"/>
</dbReference>
<dbReference type="InterPro" id="IPR002059">
    <property type="entry name" value="CSP_DNA-bd"/>
</dbReference>
<dbReference type="SUPFAM" id="SSF50249">
    <property type="entry name" value="Nucleic acid-binding proteins"/>
    <property type="match status" value="1"/>
</dbReference>